<keyword evidence="4" id="KW-1185">Reference proteome</keyword>
<dbReference type="KEGG" id="paun:MJA45_19790"/>
<keyword evidence="2" id="KW-0812">Transmembrane</keyword>
<keyword evidence="2" id="KW-1133">Transmembrane helix</keyword>
<dbReference type="RefSeq" id="WP_315603627.1">
    <property type="nucleotide sequence ID" value="NZ_CP130318.1"/>
</dbReference>
<reference evidence="3 4" key="1">
    <citation type="submission" date="2022-02" db="EMBL/GenBank/DDBJ databases">
        <title>Paenibacillus sp. MBLB1776 Whole Genome Shotgun Sequencing.</title>
        <authorList>
            <person name="Hwang C.Y."/>
            <person name="Cho E.-S."/>
            <person name="Seo M.-J."/>
        </authorList>
    </citation>
    <scope>NUCLEOTIDE SEQUENCE [LARGE SCALE GENOMIC DNA]</scope>
    <source>
        <strain evidence="3 4">MBLB1776</strain>
    </source>
</reference>
<evidence type="ECO:0000313" key="3">
    <source>
        <dbReference type="EMBL" id="WNQ09853.1"/>
    </source>
</evidence>
<evidence type="ECO:0000313" key="4">
    <source>
        <dbReference type="Proteomes" id="UP001305702"/>
    </source>
</evidence>
<sequence>MKGWLRPLENEKGSMSILSLFTVIGVVAGSVWMLYFFMGFIEKRQSQNIADAAALAASQELRDRYEDAMKDKVVRVSDAFKKDILELVEDLLKKAAEPSPSPSGEPGPSPAEPTPEPTPAPSPSPTLNPGQLKKDRKELFLKLATEAGVGRALAEKLYDGLDKDKDWLMVVTDEYFMNLDVDGFTPELNGSLLCDTYRQNSGMIKNAVSTIVQMNGGSLEEASITFPNEQEPRLFVKAGREMNITNISFKRNITSLAAGGLGSKKFDIDVSKCPQGKDTEISFP</sequence>
<dbReference type="Proteomes" id="UP001305702">
    <property type="component" value="Chromosome"/>
</dbReference>
<feature type="transmembrane region" description="Helical" evidence="2">
    <location>
        <begin position="15"/>
        <end position="37"/>
    </location>
</feature>
<protein>
    <submittedName>
        <fullName evidence="3">Uncharacterized protein</fullName>
    </submittedName>
</protein>
<keyword evidence="2" id="KW-0472">Membrane</keyword>
<feature type="compositionally biased region" description="Pro residues" evidence="1">
    <location>
        <begin position="99"/>
        <end position="126"/>
    </location>
</feature>
<name>A0AA96RE70_9BACL</name>
<proteinExistence type="predicted"/>
<evidence type="ECO:0000256" key="2">
    <source>
        <dbReference type="SAM" id="Phobius"/>
    </source>
</evidence>
<evidence type="ECO:0000256" key="1">
    <source>
        <dbReference type="SAM" id="MobiDB-lite"/>
    </source>
</evidence>
<gene>
    <name evidence="3" type="ORF">MJA45_19790</name>
</gene>
<organism evidence="3 4">
    <name type="scientific">Paenibacillus aurantius</name>
    <dbReference type="NCBI Taxonomy" id="2918900"/>
    <lineage>
        <taxon>Bacteria</taxon>
        <taxon>Bacillati</taxon>
        <taxon>Bacillota</taxon>
        <taxon>Bacilli</taxon>
        <taxon>Bacillales</taxon>
        <taxon>Paenibacillaceae</taxon>
        <taxon>Paenibacillus</taxon>
    </lineage>
</organism>
<dbReference type="AlphaFoldDB" id="A0AA96RE70"/>
<feature type="region of interest" description="Disordered" evidence="1">
    <location>
        <begin position="95"/>
        <end position="131"/>
    </location>
</feature>
<accession>A0AA96RE70</accession>
<dbReference type="EMBL" id="CP130318">
    <property type="protein sequence ID" value="WNQ09853.1"/>
    <property type="molecule type" value="Genomic_DNA"/>
</dbReference>